<feature type="compositionally biased region" description="Low complexity" evidence="1">
    <location>
        <begin position="40"/>
        <end position="86"/>
    </location>
</feature>
<evidence type="ECO:0000313" key="3">
    <source>
        <dbReference type="Proteomes" id="UP001595696"/>
    </source>
</evidence>
<dbReference type="SUPFAM" id="SSF52141">
    <property type="entry name" value="Uracil-DNA glycosylase-like"/>
    <property type="match status" value="1"/>
</dbReference>
<protein>
    <submittedName>
        <fullName evidence="2">Uracil-DNA glycosylase</fullName>
    </submittedName>
</protein>
<keyword evidence="3" id="KW-1185">Reference proteome</keyword>
<comment type="caution">
    <text evidence="2">The sequence shown here is derived from an EMBL/GenBank/DDBJ whole genome shotgun (WGS) entry which is preliminary data.</text>
</comment>
<organism evidence="2 3">
    <name type="scientific">Nocardia jiangsuensis</name>
    <dbReference type="NCBI Taxonomy" id="1691563"/>
    <lineage>
        <taxon>Bacteria</taxon>
        <taxon>Bacillati</taxon>
        <taxon>Actinomycetota</taxon>
        <taxon>Actinomycetes</taxon>
        <taxon>Mycobacteriales</taxon>
        <taxon>Nocardiaceae</taxon>
        <taxon>Nocardia</taxon>
    </lineage>
</organism>
<dbReference type="RefSeq" id="WP_378610334.1">
    <property type="nucleotide sequence ID" value="NZ_JBHSAX010000002.1"/>
</dbReference>
<dbReference type="Gene3D" id="3.40.470.10">
    <property type="entry name" value="Uracil-DNA glycosylase-like domain"/>
    <property type="match status" value="1"/>
</dbReference>
<dbReference type="EMBL" id="JBHSAX010000002">
    <property type="protein sequence ID" value="MFC3960565.1"/>
    <property type="molecule type" value="Genomic_DNA"/>
</dbReference>
<feature type="compositionally biased region" description="Low complexity" evidence="1">
    <location>
        <begin position="123"/>
        <end position="148"/>
    </location>
</feature>
<dbReference type="InterPro" id="IPR036895">
    <property type="entry name" value="Uracil-DNA_glycosylase-like_sf"/>
</dbReference>
<evidence type="ECO:0000256" key="1">
    <source>
        <dbReference type="SAM" id="MobiDB-lite"/>
    </source>
</evidence>
<sequence length="537" mass="55126">MSTGRNAPRGVTKRAIAALMFWKKDSSADGVADSADIASATSASSGQAEAAAVTAAPADTAAAADAPVTEPTSSAAESAPADEPTALADKPTTSADEPVAPVAEQASPAAAEAPETTAEHADAAAAAPSSAPIAATGAEATHAAPADGARTEVAPTNSDENATADGVASTNGSVGVAERTGEAPDADAPSTPAATATEAGTAPSDTTAPATAATPPAEQVDPTQPSAVESAAPAPAKKTAPRKKAAAKTVDPSTPAKKTAARKTTAAKAAAVQDVVTAPEATDPAAAPSEPVPAKSASKAPAKKTAAAKSTTPRKTARKAAAPQVEERPLTPRRLADSTYRDEQFAARYEGSIAPFNHLVDRLTEESGEPLPYLAPVYGGTEARVLSLFRDPGPRTRSGQQSSGLLSLENDDQAAERYLEFFQTSGLRIGDLITWNAYPWYTTRKPSTADIDRGIAPLEQVIALLPKLKVVLAHGLDAQAAWRRFERQHPEVASKLIVIPTYHTSKQALFTQDEAVRAQREDKLRSDFAKAAEHLVE</sequence>
<feature type="compositionally biased region" description="Low complexity" evidence="1">
    <location>
        <begin position="97"/>
        <end position="116"/>
    </location>
</feature>
<accession>A0ABV8DLI7</accession>
<gene>
    <name evidence="2" type="ORF">ACFO0B_01025</name>
</gene>
<evidence type="ECO:0000313" key="2">
    <source>
        <dbReference type="EMBL" id="MFC3960565.1"/>
    </source>
</evidence>
<feature type="compositionally biased region" description="Low complexity" evidence="1">
    <location>
        <begin position="186"/>
        <end position="217"/>
    </location>
</feature>
<dbReference type="CDD" id="cd10035">
    <property type="entry name" value="UDG_like"/>
    <property type="match status" value="1"/>
</dbReference>
<feature type="compositionally biased region" description="Basic and acidic residues" evidence="1">
    <location>
        <begin position="325"/>
        <end position="338"/>
    </location>
</feature>
<name>A0ABV8DLI7_9NOCA</name>
<proteinExistence type="predicted"/>
<reference evidence="3" key="1">
    <citation type="journal article" date="2019" name="Int. J. Syst. Evol. Microbiol.">
        <title>The Global Catalogue of Microorganisms (GCM) 10K type strain sequencing project: providing services to taxonomists for standard genome sequencing and annotation.</title>
        <authorList>
            <consortium name="The Broad Institute Genomics Platform"/>
            <consortium name="The Broad Institute Genome Sequencing Center for Infectious Disease"/>
            <person name="Wu L."/>
            <person name="Ma J."/>
        </authorList>
    </citation>
    <scope>NUCLEOTIDE SEQUENCE [LARGE SCALE GENOMIC DNA]</scope>
    <source>
        <strain evidence="3">CGMCC 4.7330</strain>
    </source>
</reference>
<dbReference type="Proteomes" id="UP001595696">
    <property type="component" value="Unassembled WGS sequence"/>
</dbReference>
<feature type="compositionally biased region" description="Low complexity" evidence="1">
    <location>
        <begin position="254"/>
        <end position="323"/>
    </location>
</feature>
<feature type="region of interest" description="Disordered" evidence="1">
    <location>
        <begin position="40"/>
        <end position="338"/>
    </location>
</feature>